<keyword evidence="3" id="KW-1185">Reference proteome</keyword>
<name>A0AAD9KZM2_RIDPI</name>
<keyword evidence="1" id="KW-0812">Transmembrane</keyword>
<dbReference type="Proteomes" id="UP001209878">
    <property type="component" value="Unassembled WGS sequence"/>
</dbReference>
<gene>
    <name evidence="2" type="ORF">NP493_453g03043</name>
</gene>
<proteinExistence type="predicted"/>
<dbReference type="AlphaFoldDB" id="A0AAD9KZM2"/>
<accession>A0AAD9KZM2</accession>
<dbReference type="EMBL" id="JAODUO010000453">
    <property type="protein sequence ID" value="KAK2180227.1"/>
    <property type="molecule type" value="Genomic_DNA"/>
</dbReference>
<reference evidence="2" key="1">
    <citation type="journal article" date="2023" name="Mol. Biol. Evol.">
        <title>Third-Generation Sequencing Reveals the Adaptive Role of the Epigenome in Three Deep-Sea Polychaetes.</title>
        <authorList>
            <person name="Perez M."/>
            <person name="Aroh O."/>
            <person name="Sun Y."/>
            <person name="Lan Y."/>
            <person name="Juniper S.K."/>
            <person name="Young C.R."/>
            <person name="Angers B."/>
            <person name="Qian P.Y."/>
        </authorList>
    </citation>
    <scope>NUCLEOTIDE SEQUENCE</scope>
    <source>
        <strain evidence="2">R07B-5</strain>
    </source>
</reference>
<keyword evidence="1" id="KW-0472">Membrane</keyword>
<organism evidence="2 3">
    <name type="scientific">Ridgeia piscesae</name>
    <name type="common">Tubeworm</name>
    <dbReference type="NCBI Taxonomy" id="27915"/>
    <lineage>
        <taxon>Eukaryota</taxon>
        <taxon>Metazoa</taxon>
        <taxon>Spiralia</taxon>
        <taxon>Lophotrochozoa</taxon>
        <taxon>Annelida</taxon>
        <taxon>Polychaeta</taxon>
        <taxon>Sedentaria</taxon>
        <taxon>Canalipalpata</taxon>
        <taxon>Sabellida</taxon>
        <taxon>Siboglinidae</taxon>
        <taxon>Ridgeia</taxon>
    </lineage>
</organism>
<keyword evidence="1" id="KW-1133">Transmembrane helix</keyword>
<protein>
    <submittedName>
        <fullName evidence="2">Uncharacterized protein</fullName>
    </submittedName>
</protein>
<sequence length="101" mass="11943">MENENDSMVKRRHWASLKQSDVVRTFMCTCFIIMRLVYVFSCVFGATISHIYTRALDMRYFPKTMYPANLKVQHNLSKMTKYTHTQCPCLIPHLVHIVIKN</sequence>
<feature type="transmembrane region" description="Helical" evidence="1">
    <location>
        <begin position="21"/>
        <end position="52"/>
    </location>
</feature>
<evidence type="ECO:0000313" key="3">
    <source>
        <dbReference type="Proteomes" id="UP001209878"/>
    </source>
</evidence>
<evidence type="ECO:0000256" key="1">
    <source>
        <dbReference type="SAM" id="Phobius"/>
    </source>
</evidence>
<comment type="caution">
    <text evidence="2">The sequence shown here is derived from an EMBL/GenBank/DDBJ whole genome shotgun (WGS) entry which is preliminary data.</text>
</comment>
<evidence type="ECO:0000313" key="2">
    <source>
        <dbReference type="EMBL" id="KAK2180227.1"/>
    </source>
</evidence>